<dbReference type="PANTHER" id="PTHR14226">
    <property type="entry name" value="NEUROPATHY TARGET ESTERASE/SWISS CHEESE D.MELANOGASTER"/>
    <property type="match status" value="1"/>
</dbReference>
<evidence type="ECO:0000259" key="5">
    <source>
        <dbReference type="PROSITE" id="PS51635"/>
    </source>
</evidence>
<dbReference type="Gene3D" id="3.40.1090.10">
    <property type="entry name" value="Cytosolic phospholipase A2 catalytic domain"/>
    <property type="match status" value="2"/>
</dbReference>
<evidence type="ECO:0000313" key="6">
    <source>
        <dbReference type="EMBL" id="HIZ24069.1"/>
    </source>
</evidence>
<name>A0A9D2DW20_9FIRM</name>
<evidence type="ECO:0000313" key="7">
    <source>
        <dbReference type="Proteomes" id="UP000824044"/>
    </source>
</evidence>
<keyword evidence="2 4" id="KW-0442">Lipid degradation</keyword>
<evidence type="ECO:0000256" key="4">
    <source>
        <dbReference type="PROSITE-ProRule" id="PRU01161"/>
    </source>
</evidence>
<dbReference type="Proteomes" id="UP000824044">
    <property type="component" value="Unassembled WGS sequence"/>
</dbReference>
<keyword evidence="3 4" id="KW-0443">Lipid metabolism</keyword>
<dbReference type="EMBL" id="DXBS01000027">
    <property type="protein sequence ID" value="HIZ24069.1"/>
    <property type="molecule type" value="Genomic_DNA"/>
</dbReference>
<accession>A0A9D2DW20</accession>
<dbReference type="InterPro" id="IPR016035">
    <property type="entry name" value="Acyl_Trfase/lysoPLipase"/>
</dbReference>
<dbReference type="PANTHER" id="PTHR14226:SF29">
    <property type="entry name" value="NEUROPATHY TARGET ESTERASE SWS"/>
    <property type="match status" value="1"/>
</dbReference>
<sequence length="284" mass="30814">MAFWDKLREVFARKKPPVVLGLALGSGGAKGMAHLGALKAFAEERLSFSVVTGTSIGSIVGALLAKGYSWADMVSVVDSVDRGAFAKNLRPFSDLAPIEAFLEQYLEGDISSLALPFACCATDGATNESVVLREGKIARALTASSAIPPFFRGVDWEEKKLYDGAFSNAIPADVCREMGAEVVVGIDLSAYTRQESEKGRVERWVGSFVGAITPVRTLEDAKTRGYRAADVMLRPNLYDFRATSIDRAAADAMFEIGYREAKARMEEIRAAIADAQKKARRSKR</sequence>
<dbReference type="AlphaFoldDB" id="A0A9D2DW20"/>
<dbReference type="Pfam" id="PF01734">
    <property type="entry name" value="Patatin"/>
    <property type="match status" value="1"/>
</dbReference>
<evidence type="ECO:0000256" key="1">
    <source>
        <dbReference type="ARBA" id="ARBA00022801"/>
    </source>
</evidence>
<comment type="caution">
    <text evidence="6">The sequence shown here is derived from an EMBL/GenBank/DDBJ whole genome shotgun (WGS) entry which is preliminary data.</text>
</comment>
<organism evidence="6 7">
    <name type="scientific">Candidatus Gallimonas intestinigallinarum</name>
    <dbReference type="NCBI Taxonomy" id="2838604"/>
    <lineage>
        <taxon>Bacteria</taxon>
        <taxon>Bacillati</taxon>
        <taxon>Bacillota</taxon>
        <taxon>Clostridia</taxon>
        <taxon>Candidatus Gallimonas</taxon>
    </lineage>
</organism>
<feature type="active site" description="Proton acceptor" evidence="4">
    <location>
        <position position="163"/>
    </location>
</feature>
<dbReference type="SUPFAM" id="SSF52151">
    <property type="entry name" value="FabD/lysophospholipase-like"/>
    <property type="match status" value="1"/>
</dbReference>
<keyword evidence="1 4" id="KW-0378">Hydrolase</keyword>
<reference evidence="6" key="2">
    <citation type="submission" date="2021-04" db="EMBL/GenBank/DDBJ databases">
        <authorList>
            <person name="Gilroy R."/>
        </authorList>
    </citation>
    <scope>NUCLEOTIDE SEQUENCE</scope>
    <source>
        <strain evidence="6">CHK33-5263</strain>
    </source>
</reference>
<evidence type="ECO:0000256" key="3">
    <source>
        <dbReference type="ARBA" id="ARBA00023098"/>
    </source>
</evidence>
<evidence type="ECO:0000256" key="2">
    <source>
        <dbReference type="ARBA" id="ARBA00022963"/>
    </source>
</evidence>
<dbReference type="GO" id="GO:0016042">
    <property type="term" value="P:lipid catabolic process"/>
    <property type="evidence" value="ECO:0007669"/>
    <property type="project" value="UniProtKB-UniRule"/>
</dbReference>
<gene>
    <name evidence="6" type="ORF">H9812_01130</name>
</gene>
<feature type="short sequence motif" description="DGA/G" evidence="4">
    <location>
        <begin position="163"/>
        <end position="165"/>
    </location>
</feature>
<feature type="active site" description="Nucleophile" evidence="4">
    <location>
        <position position="55"/>
    </location>
</feature>
<proteinExistence type="predicted"/>
<feature type="domain" description="PNPLA" evidence="5">
    <location>
        <begin position="22"/>
        <end position="176"/>
    </location>
</feature>
<comment type="caution">
    <text evidence="4">Lacks conserved residue(s) required for the propagation of feature annotation.</text>
</comment>
<reference evidence="6" key="1">
    <citation type="journal article" date="2021" name="PeerJ">
        <title>Extensive microbial diversity within the chicken gut microbiome revealed by metagenomics and culture.</title>
        <authorList>
            <person name="Gilroy R."/>
            <person name="Ravi A."/>
            <person name="Getino M."/>
            <person name="Pursley I."/>
            <person name="Horton D.L."/>
            <person name="Alikhan N.F."/>
            <person name="Baker D."/>
            <person name="Gharbi K."/>
            <person name="Hall N."/>
            <person name="Watson M."/>
            <person name="Adriaenssens E.M."/>
            <person name="Foster-Nyarko E."/>
            <person name="Jarju S."/>
            <person name="Secka A."/>
            <person name="Antonio M."/>
            <person name="Oren A."/>
            <person name="Chaudhuri R.R."/>
            <person name="La Ragione R."/>
            <person name="Hildebrand F."/>
            <person name="Pallen M.J."/>
        </authorList>
    </citation>
    <scope>NUCLEOTIDE SEQUENCE</scope>
    <source>
        <strain evidence="6">CHK33-5263</strain>
    </source>
</reference>
<dbReference type="GO" id="GO:0016787">
    <property type="term" value="F:hydrolase activity"/>
    <property type="evidence" value="ECO:0007669"/>
    <property type="project" value="UniProtKB-UniRule"/>
</dbReference>
<feature type="short sequence motif" description="GXSXG" evidence="4">
    <location>
        <begin position="53"/>
        <end position="57"/>
    </location>
</feature>
<dbReference type="PROSITE" id="PS51635">
    <property type="entry name" value="PNPLA"/>
    <property type="match status" value="1"/>
</dbReference>
<dbReference type="InterPro" id="IPR050301">
    <property type="entry name" value="NTE"/>
</dbReference>
<dbReference type="InterPro" id="IPR002641">
    <property type="entry name" value="PNPLA_dom"/>
</dbReference>
<protein>
    <submittedName>
        <fullName evidence="6">Patatin-like phospholipase family protein</fullName>
    </submittedName>
</protein>